<evidence type="ECO:0000256" key="5">
    <source>
        <dbReference type="SAM" id="MobiDB-lite"/>
    </source>
</evidence>
<feature type="compositionally biased region" description="Polar residues" evidence="5">
    <location>
        <begin position="831"/>
        <end position="855"/>
    </location>
</feature>
<feature type="domain" description="PDZ" evidence="8">
    <location>
        <begin position="684"/>
        <end position="763"/>
    </location>
</feature>
<evidence type="ECO:0000313" key="9">
    <source>
        <dbReference type="EMBL" id="CAL1603715.1"/>
    </source>
</evidence>
<gene>
    <name evidence="9" type="ORF">KC01_LOCUS31355</name>
</gene>
<evidence type="ECO:0000259" key="8">
    <source>
        <dbReference type="PROSITE" id="PS50106"/>
    </source>
</evidence>
<dbReference type="PANTHER" id="PTHR46767:SF2">
    <property type="entry name" value="LIM DOMAIN 7B"/>
    <property type="match status" value="1"/>
</dbReference>
<dbReference type="Pfam" id="PF00307">
    <property type="entry name" value="CH"/>
    <property type="match status" value="1"/>
</dbReference>
<dbReference type="PROSITE" id="PS00478">
    <property type="entry name" value="LIM_DOMAIN_1"/>
    <property type="match status" value="1"/>
</dbReference>
<feature type="region of interest" description="Disordered" evidence="5">
    <location>
        <begin position="768"/>
        <end position="794"/>
    </location>
</feature>
<feature type="compositionally biased region" description="Polar residues" evidence="5">
    <location>
        <begin position="190"/>
        <end position="200"/>
    </location>
</feature>
<dbReference type="Pfam" id="PF17820">
    <property type="entry name" value="PDZ_6"/>
    <property type="match status" value="1"/>
</dbReference>
<feature type="region of interest" description="Disordered" evidence="5">
    <location>
        <begin position="997"/>
        <end position="1040"/>
    </location>
</feature>
<keyword evidence="1 4" id="KW-0479">Metal-binding</keyword>
<dbReference type="SUPFAM" id="SSF47576">
    <property type="entry name" value="Calponin-homology domain, CH-domain"/>
    <property type="match status" value="1"/>
</dbReference>
<dbReference type="AlphaFoldDB" id="A0AAV2LRE2"/>
<dbReference type="GO" id="GO:0046872">
    <property type="term" value="F:metal ion binding"/>
    <property type="evidence" value="ECO:0007669"/>
    <property type="project" value="UniProtKB-KW"/>
</dbReference>
<dbReference type="PROSITE" id="PS50023">
    <property type="entry name" value="LIM_DOMAIN_2"/>
    <property type="match status" value="1"/>
</dbReference>
<keyword evidence="2 4" id="KW-0862">Zinc</keyword>
<feature type="compositionally biased region" description="Basic and acidic residues" evidence="5">
    <location>
        <begin position="856"/>
        <end position="872"/>
    </location>
</feature>
<feature type="domain" description="Calponin-homology (CH)" evidence="6">
    <location>
        <begin position="12"/>
        <end position="129"/>
    </location>
</feature>
<dbReference type="SUPFAM" id="SSF50156">
    <property type="entry name" value="PDZ domain-like"/>
    <property type="match status" value="1"/>
</dbReference>
<dbReference type="PROSITE" id="PS50106">
    <property type="entry name" value="PDZ"/>
    <property type="match status" value="1"/>
</dbReference>
<protein>
    <recommendedName>
        <fullName evidence="11">LIM domain only protein 7-like</fullName>
    </recommendedName>
</protein>
<dbReference type="InterPro" id="IPR036034">
    <property type="entry name" value="PDZ_sf"/>
</dbReference>
<dbReference type="PROSITE" id="PS50021">
    <property type="entry name" value="CH"/>
    <property type="match status" value="1"/>
</dbReference>
<feature type="compositionally biased region" description="Polar residues" evidence="5">
    <location>
        <begin position="910"/>
        <end position="920"/>
    </location>
</feature>
<evidence type="ECO:0000256" key="3">
    <source>
        <dbReference type="ARBA" id="ARBA00023038"/>
    </source>
</evidence>
<feature type="region of interest" description="Disordered" evidence="5">
    <location>
        <begin position="826"/>
        <end position="876"/>
    </location>
</feature>
<feature type="compositionally biased region" description="Low complexity" evidence="5">
    <location>
        <begin position="1016"/>
        <end position="1028"/>
    </location>
</feature>
<dbReference type="Proteomes" id="UP001497482">
    <property type="component" value="Chromosome 4"/>
</dbReference>
<evidence type="ECO:0000313" key="10">
    <source>
        <dbReference type="Proteomes" id="UP001497482"/>
    </source>
</evidence>
<feature type="compositionally biased region" description="Basic and acidic residues" evidence="5">
    <location>
        <begin position="368"/>
        <end position="377"/>
    </location>
</feature>
<dbReference type="SMART" id="SM00132">
    <property type="entry name" value="LIM"/>
    <property type="match status" value="1"/>
</dbReference>
<dbReference type="InterPro" id="IPR031865">
    <property type="entry name" value="DUF4757"/>
</dbReference>
<evidence type="ECO:0000256" key="1">
    <source>
        <dbReference type="ARBA" id="ARBA00022723"/>
    </source>
</evidence>
<dbReference type="InterPro" id="IPR003096">
    <property type="entry name" value="SM22_calponin"/>
</dbReference>
<dbReference type="Gene3D" id="2.30.42.10">
    <property type="match status" value="1"/>
</dbReference>
<evidence type="ECO:0000256" key="2">
    <source>
        <dbReference type="ARBA" id="ARBA00022833"/>
    </source>
</evidence>
<organism evidence="9 10">
    <name type="scientific">Knipowitschia caucasica</name>
    <name type="common">Caucasian dwarf goby</name>
    <name type="synonym">Pomatoschistus caucasicus</name>
    <dbReference type="NCBI Taxonomy" id="637954"/>
    <lineage>
        <taxon>Eukaryota</taxon>
        <taxon>Metazoa</taxon>
        <taxon>Chordata</taxon>
        <taxon>Craniata</taxon>
        <taxon>Vertebrata</taxon>
        <taxon>Euteleostomi</taxon>
        <taxon>Actinopterygii</taxon>
        <taxon>Neopterygii</taxon>
        <taxon>Teleostei</taxon>
        <taxon>Neoteleostei</taxon>
        <taxon>Acanthomorphata</taxon>
        <taxon>Gobiaria</taxon>
        <taxon>Gobiiformes</taxon>
        <taxon>Gobioidei</taxon>
        <taxon>Gobiidae</taxon>
        <taxon>Gobiinae</taxon>
        <taxon>Knipowitschia</taxon>
    </lineage>
</organism>
<dbReference type="GO" id="GO:0030155">
    <property type="term" value="P:regulation of cell adhesion"/>
    <property type="evidence" value="ECO:0007669"/>
    <property type="project" value="InterPro"/>
</dbReference>
<feature type="compositionally biased region" description="Polar residues" evidence="5">
    <location>
        <begin position="934"/>
        <end position="945"/>
    </location>
</feature>
<dbReference type="PRINTS" id="PR00888">
    <property type="entry name" value="SM22CALPONIN"/>
</dbReference>
<feature type="region of interest" description="Disordered" evidence="5">
    <location>
        <begin position="889"/>
        <end position="945"/>
    </location>
</feature>
<dbReference type="InterPro" id="IPR001478">
    <property type="entry name" value="PDZ"/>
</dbReference>
<dbReference type="InterPro" id="IPR041489">
    <property type="entry name" value="PDZ_6"/>
</dbReference>
<evidence type="ECO:0000256" key="4">
    <source>
        <dbReference type="PROSITE-ProRule" id="PRU00125"/>
    </source>
</evidence>
<dbReference type="CDD" id="cd08368">
    <property type="entry name" value="LIM"/>
    <property type="match status" value="1"/>
</dbReference>
<accession>A0AAV2LRE2</accession>
<dbReference type="FunFam" id="1.10.418.10:FF:000038">
    <property type="entry name" value="LIM and calponin homology domains-containing protein 1"/>
    <property type="match status" value="1"/>
</dbReference>
<feature type="compositionally biased region" description="Polar residues" evidence="5">
    <location>
        <begin position="241"/>
        <end position="250"/>
    </location>
</feature>
<dbReference type="InterPro" id="IPR001781">
    <property type="entry name" value="Znf_LIM"/>
</dbReference>
<dbReference type="SMART" id="SM00228">
    <property type="entry name" value="PDZ"/>
    <property type="match status" value="1"/>
</dbReference>
<evidence type="ECO:0000259" key="7">
    <source>
        <dbReference type="PROSITE" id="PS50023"/>
    </source>
</evidence>
<dbReference type="InterPro" id="IPR029978">
    <property type="entry name" value="LMO-7"/>
</dbReference>
<proteinExistence type="predicted"/>
<dbReference type="InterPro" id="IPR001715">
    <property type="entry name" value="CH_dom"/>
</dbReference>
<feature type="compositionally biased region" description="Polar residues" evidence="5">
    <location>
        <begin position="215"/>
        <end position="224"/>
    </location>
</feature>
<feature type="region of interest" description="Disordered" evidence="5">
    <location>
        <begin position="179"/>
        <end position="250"/>
    </location>
</feature>
<feature type="domain" description="LIM zinc-binding" evidence="7">
    <location>
        <begin position="1041"/>
        <end position="1107"/>
    </location>
</feature>
<dbReference type="Pfam" id="PF15949">
    <property type="entry name" value="DUF4757"/>
    <property type="match status" value="1"/>
</dbReference>
<dbReference type="CDD" id="cd00136">
    <property type="entry name" value="PDZ_canonical"/>
    <property type="match status" value="1"/>
</dbReference>
<keyword evidence="3 4" id="KW-0440">LIM domain</keyword>
<dbReference type="EMBL" id="OZ035826">
    <property type="protein sequence ID" value="CAL1603715.1"/>
    <property type="molecule type" value="Genomic_DNA"/>
</dbReference>
<sequence length="1111" mass="124209">MEWRQQTSLSCADAFSEAQRWIEEVTGKIFDCRDFRASLENGVLLCDVINKLKPGIIKRVNRLSTPIAGLDNVSVFLKACGKLGLNESQLFHPGDLQDMSSRVTLRWDESRRRLKNVLITIYWLGRKANQDRFYEGPQLHLKSFEGLLGLALSRALGDTAQFHYQDKEIQRTRQSYKRHCSVDSAHSPENKATPTNSEGCSSDAEAEQVFKMETSHISAPSNRSRLPAPLQKAKQARAEKSCTSPSSTLSRPGHIEIIQERAVEVNPGWIWSKSLTDIPMVYPVRNSPEETTILDETKDSGTILFKRKSSSMKDTEAQWHEDLNKWKSRRRSSKTEGYSTSQDREHVIHQMTIDAKAAFQKTTAQGPMKREQPDHLCHIPGSHPYSPTSPTKPSRSNHRPHTRAMLTRSYATESPPYCSRMTANIQWPSAGATLETNLTTLDKQMVSLASVGTAVTTPSVDHPFSSQTHARSVTLMSHNMTGENGLHSSALTKENANLNAAADELTSENHADIDTASTTSHSGKQELNMEPINSQHLEALLSRSCTWSGSASLPRGYRRSEGTSRLSSVISAKPFGTKPTRVSSLPKLCHVDDSQMTWLAFDDKEVSPPVTLKNRQMVAHLKGHAPVMQREHSAEQKNCAIQPQPPIQALPQPQFCATYVPEHGSELKESSLPKNVDHSDMRVCLTLRPNSRQDFGFQAHWDSTGARVKSIHPGSPAELCHLRINDEILAVDGVTVKQLNFNQWKNKMTSALQSGTLTMDIRRLGNRGGSESAISDLQVPSLSPSCGSSSWDREEERRRQEKWQEEQERLLQEKYQRDQERLEAEWRKAQQDATSELKMSSENQQMNLHVNGTSNKTHEERRPPTDAGKRAEPGSAPWDAKEMLQEAPRDNWADGSPGFAQLSPAHRAMSMSSPALTTPQKLVRGDSDQRTRKSQSVSTAEQERQQILQEMKKRTQLLTDNSWIRQRSASFYKEPIMPGVPIKRYESMDHLESWRHSPVTAAPHSRPQSAAAGLCGSSRTSSRHSTGSMPPQRSRTEPGPRTCCVCEGLLDSGAAMVIEDLSLNFHLSCFQCLGCSRDLRGAETGVKVRIHNHRPYCEACYVQLKCADTAS</sequence>
<dbReference type="PANTHER" id="PTHR46767">
    <property type="entry name" value="LIM DOMAIN ONLY PROTEIN 7"/>
    <property type="match status" value="1"/>
</dbReference>
<dbReference type="Pfam" id="PF00412">
    <property type="entry name" value="LIM"/>
    <property type="match status" value="1"/>
</dbReference>
<keyword evidence="10" id="KW-1185">Reference proteome</keyword>
<dbReference type="InterPro" id="IPR036872">
    <property type="entry name" value="CH_dom_sf"/>
</dbReference>
<dbReference type="Gene3D" id="2.10.110.10">
    <property type="entry name" value="Cysteine Rich Protein"/>
    <property type="match status" value="1"/>
</dbReference>
<feature type="region of interest" description="Disordered" evidence="5">
    <location>
        <begin position="362"/>
        <end position="402"/>
    </location>
</feature>
<feature type="compositionally biased region" description="Low complexity" evidence="5">
    <location>
        <begin position="781"/>
        <end position="790"/>
    </location>
</feature>
<name>A0AAV2LRE2_KNICA</name>
<evidence type="ECO:0008006" key="11">
    <source>
        <dbReference type="Google" id="ProtNLM"/>
    </source>
</evidence>
<evidence type="ECO:0000259" key="6">
    <source>
        <dbReference type="PROSITE" id="PS50021"/>
    </source>
</evidence>
<dbReference type="GO" id="GO:0023051">
    <property type="term" value="P:regulation of signaling"/>
    <property type="evidence" value="ECO:0007669"/>
    <property type="project" value="InterPro"/>
</dbReference>
<dbReference type="Gene3D" id="1.10.418.10">
    <property type="entry name" value="Calponin-like domain"/>
    <property type="match status" value="1"/>
</dbReference>
<reference evidence="9 10" key="1">
    <citation type="submission" date="2024-04" db="EMBL/GenBank/DDBJ databases">
        <authorList>
            <person name="Waldvogel A.-M."/>
            <person name="Schoenle A."/>
        </authorList>
    </citation>
    <scope>NUCLEOTIDE SEQUENCE [LARGE SCALE GENOMIC DNA]</scope>
</reference>
<feature type="compositionally biased region" description="Polar residues" evidence="5">
    <location>
        <begin position="385"/>
        <end position="394"/>
    </location>
</feature>
<dbReference type="SMART" id="SM00033">
    <property type="entry name" value="CH"/>
    <property type="match status" value="1"/>
</dbReference>